<dbReference type="InterPro" id="IPR000683">
    <property type="entry name" value="Gfo/Idh/MocA-like_OxRdtase_N"/>
</dbReference>
<evidence type="ECO:0000313" key="3">
    <source>
        <dbReference type="EMBL" id="RXH34289.1"/>
    </source>
</evidence>
<reference evidence="3 4" key="1">
    <citation type="submission" date="2015-04" db="EMBL/GenBank/DDBJ databases">
        <title>Comparative genomics of rhizobia nodulating Arachis hypogaea in China.</title>
        <authorList>
            <person name="Li Y."/>
        </authorList>
    </citation>
    <scope>NUCLEOTIDE SEQUENCE [LARGE SCALE GENOMIC DNA]</scope>
    <source>
        <strain evidence="3 4">CCBAU 51787</strain>
    </source>
</reference>
<dbReference type="PANTHER" id="PTHR43377:SF8">
    <property type="entry name" value="BLR3664 PROTEIN"/>
    <property type="match status" value="1"/>
</dbReference>
<evidence type="ECO:0000259" key="2">
    <source>
        <dbReference type="Pfam" id="PF22725"/>
    </source>
</evidence>
<dbReference type="EMBL" id="LBJM01000079">
    <property type="protein sequence ID" value="RXH34289.1"/>
    <property type="molecule type" value="Genomic_DNA"/>
</dbReference>
<dbReference type="SUPFAM" id="SSF51735">
    <property type="entry name" value="NAD(P)-binding Rossmann-fold domains"/>
    <property type="match status" value="1"/>
</dbReference>
<dbReference type="InterPro" id="IPR051450">
    <property type="entry name" value="Gfo/Idh/MocA_Oxidoreductases"/>
</dbReference>
<dbReference type="Pfam" id="PF01408">
    <property type="entry name" value="GFO_IDH_MocA"/>
    <property type="match status" value="1"/>
</dbReference>
<dbReference type="GO" id="GO:0000166">
    <property type="term" value="F:nucleotide binding"/>
    <property type="evidence" value="ECO:0007669"/>
    <property type="project" value="InterPro"/>
</dbReference>
<evidence type="ECO:0000259" key="1">
    <source>
        <dbReference type="Pfam" id="PF01408"/>
    </source>
</evidence>
<dbReference type="RefSeq" id="WP_128936918.1">
    <property type="nucleotide sequence ID" value="NZ_CP022221.1"/>
</dbReference>
<dbReference type="Gene3D" id="3.30.360.10">
    <property type="entry name" value="Dihydrodipicolinate Reductase, domain 2"/>
    <property type="match status" value="1"/>
</dbReference>
<dbReference type="Gene3D" id="3.40.50.720">
    <property type="entry name" value="NAD(P)-binding Rossmann-like Domain"/>
    <property type="match status" value="1"/>
</dbReference>
<comment type="caution">
    <text evidence="3">The sequence shown here is derived from an EMBL/GenBank/DDBJ whole genome shotgun (WGS) entry which is preliminary data.</text>
</comment>
<dbReference type="SUPFAM" id="SSF55347">
    <property type="entry name" value="Glyceraldehyde-3-phosphate dehydrogenase-like, C-terminal domain"/>
    <property type="match status" value="1"/>
</dbReference>
<dbReference type="Pfam" id="PF22725">
    <property type="entry name" value="GFO_IDH_MocA_C3"/>
    <property type="match status" value="1"/>
</dbReference>
<evidence type="ECO:0000313" key="4">
    <source>
        <dbReference type="Proteomes" id="UP000290565"/>
    </source>
</evidence>
<accession>A0A4Q0SDZ0</accession>
<dbReference type="InterPro" id="IPR036291">
    <property type="entry name" value="NAD(P)-bd_dom_sf"/>
</dbReference>
<organism evidence="3 4">
    <name type="scientific">Bradyrhizobium zhanjiangense</name>
    <dbReference type="NCBI Taxonomy" id="1325107"/>
    <lineage>
        <taxon>Bacteria</taxon>
        <taxon>Pseudomonadati</taxon>
        <taxon>Pseudomonadota</taxon>
        <taxon>Alphaproteobacteria</taxon>
        <taxon>Hyphomicrobiales</taxon>
        <taxon>Nitrobacteraceae</taxon>
        <taxon>Bradyrhizobium</taxon>
    </lineage>
</organism>
<feature type="domain" description="GFO/IDH/MocA-like oxidoreductase" evidence="2">
    <location>
        <begin position="131"/>
        <end position="265"/>
    </location>
</feature>
<dbReference type="InterPro" id="IPR055170">
    <property type="entry name" value="GFO_IDH_MocA-like_dom"/>
</dbReference>
<proteinExistence type="predicted"/>
<name>A0A4Q0SDZ0_9BRAD</name>
<gene>
    <name evidence="3" type="ORF">XH94_28770</name>
</gene>
<dbReference type="AlphaFoldDB" id="A0A4Q0SDZ0"/>
<sequence>MSAKIRIAVAGAGLIGRRHIELIEASPDCVLAGIADPSPAAGDFARAHNTPWYADHRALLEQEKPDGVIIASPNTLHLPMALDCAAAGVPALIEKPVTDSVAAARRLCEAVKRSGVPMLVGHHRRHNPIIKSAREAVATGKLGQLTAVAGLWLLKKPDDYFEVAWRREQGGGPLLINLIHDIDNLRFVCGEIAEVQALTSNKVRGFAVEDTAALLLRFANGALGTVTVSDATPAPWSWELTAGENAVYPRQDQPCYVFAGTNGSLSVPTMELWSYSENPGWHAPLVREPVALSAYDPLAEQLRHFQAVIAGREQPLISVEDAMGTLAVVEAVSEAARTGRTVSPGRIMEQAA</sequence>
<dbReference type="Proteomes" id="UP000290565">
    <property type="component" value="Unassembled WGS sequence"/>
</dbReference>
<protein>
    <submittedName>
        <fullName evidence="3">Oxidoreductase</fullName>
    </submittedName>
</protein>
<feature type="domain" description="Gfo/Idh/MocA-like oxidoreductase N-terminal" evidence="1">
    <location>
        <begin position="5"/>
        <end position="122"/>
    </location>
</feature>
<dbReference type="PANTHER" id="PTHR43377">
    <property type="entry name" value="BILIVERDIN REDUCTASE A"/>
    <property type="match status" value="1"/>
</dbReference>